<dbReference type="InterPro" id="IPR005625">
    <property type="entry name" value="PepSY-ass_TM"/>
</dbReference>
<name>A0A1I5THM9_9GAMM</name>
<keyword evidence="1" id="KW-0812">Transmembrane</keyword>
<dbReference type="EMBL" id="FOWR01000026">
    <property type="protein sequence ID" value="SFP82582.1"/>
    <property type="molecule type" value="Genomic_DNA"/>
</dbReference>
<evidence type="ECO:0000313" key="2">
    <source>
        <dbReference type="EMBL" id="SFP82582.1"/>
    </source>
</evidence>
<keyword evidence="1" id="KW-0472">Membrane</keyword>
<feature type="transmembrane region" description="Helical" evidence="1">
    <location>
        <begin position="162"/>
        <end position="183"/>
    </location>
</feature>
<reference evidence="2 3" key="1">
    <citation type="submission" date="2016-10" db="EMBL/GenBank/DDBJ databases">
        <authorList>
            <person name="de Groot N.N."/>
        </authorList>
    </citation>
    <scope>NUCLEOTIDE SEQUENCE [LARGE SCALE GENOMIC DNA]</scope>
    <source>
        <strain evidence="2 3">DSM 15893</strain>
    </source>
</reference>
<dbReference type="PANTHER" id="PTHR34219:SF1">
    <property type="entry name" value="PEPSY DOMAIN-CONTAINING PROTEIN"/>
    <property type="match status" value="1"/>
</dbReference>
<keyword evidence="1" id="KW-1133">Transmembrane helix</keyword>
<dbReference type="AlphaFoldDB" id="A0A1I5THM9"/>
<accession>A0A1I5THM9</accession>
<feature type="transmembrane region" description="Helical" evidence="1">
    <location>
        <begin position="29"/>
        <end position="53"/>
    </location>
</feature>
<sequence length="489" mass="53512">MVTPNLNADSNPPDILAKQKSRYFLTWRWHFYAGLFVIPFMLMLSITGLIMLFDDEIESARYGEVLSVNSSAYSSQEPLPVSAQLAALQQAYPDGTVTQFVPATSSEVTNRFSVTMADESTHFVLVNPYNADITGTIDRSDSWYQLANDIHGTLLIGDVGDYLIEIAASLTVILLVSGIYLWLPNDNARRAGFLKIRTDNGSRILLRDLHANIGGVLSIVLLFFVLSGLAWAGIWGAKIVQPWGSFPAQKWDDVPVSDLNHKALNHGSEEEMPWNLELTPLPQSNVHVHGEEITSGLSAGSAEKAGMTPEQIGIDRVVNEAKVLGFGQYKLNFPRSETGVFTVSANTMSGDITDPTQDRTTHIDQYTGKVLADVTWNEYNMIAKAMAAGIALHQGDISIINKIANVVFCLAFILIAATGALMWWQRRPAGQRKLGAPPKAVDSGLWKVGVFSVVLVCIAFPMAGLTIVALMTIDALICRYMTTFKEALS</sequence>
<gene>
    <name evidence="2" type="ORF">SAMN03084138_03218</name>
</gene>
<dbReference type="RefSeq" id="WP_074927724.1">
    <property type="nucleotide sequence ID" value="NZ_FOWR01000026.1"/>
</dbReference>
<dbReference type="Pfam" id="PF03929">
    <property type="entry name" value="PepSY_TM"/>
    <property type="match status" value="1"/>
</dbReference>
<proteinExistence type="predicted"/>
<evidence type="ECO:0000313" key="3">
    <source>
        <dbReference type="Proteomes" id="UP000182692"/>
    </source>
</evidence>
<dbReference type="STRING" id="1121869.SAMN03084138_03218"/>
<feature type="transmembrane region" description="Helical" evidence="1">
    <location>
        <begin position="403"/>
        <end position="424"/>
    </location>
</feature>
<dbReference type="PANTHER" id="PTHR34219">
    <property type="entry name" value="IRON-REGULATED INNER MEMBRANE PROTEIN-RELATED"/>
    <property type="match status" value="1"/>
</dbReference>
<dbReference type="Proteomes" id="UP000182692">
    <property type="component" value="Unassembled WGS sequence"/>
</dbReference>
<organism evidence="2 3">
    <name type="scientific">Enterovibrio norvegicus DSM 15893</name>
    <dbReference type="NCBI Taxonomy" id="1121869"/>
    <lineage>
        <taxon>Bacteria</taxon>
        <taxon>Pseudomonadati</taxon>
        <taxon>Pseudomonadota</taxon>
        <taxon>Gammaproteobacteria</taxon>
        <taxon>Vibrionales</taxon>
        <taxon>Vibrionaceae</taxon>
        <taxon>Enterovibrio</taxon>
    </lineage>
</organism>
<feature type="transmembrane region" description="Helical" evidence="1">
    <location>
        <begin position="213"/>
        <end position="235"/>
    </location>
</feature>
<feature type="transmembrane region" description="Helical" evidence="1">
    <location>
        <begin position="444"/>
        <end position="471"/>
    </location>
</feature>
<dbReference type="GeneID" id="35871407"/>
<protein>
    <submittedName>
        <fullName evidence="2">Uncharacterized iron-regulated membrane protein</fullName>
    </submittedName>
</protein>
<dbReference type="OrthoDB" id="9791166at2"/>
<evidence type="ECO:0000256" key="1">
    <source>
        <dbReference type="SAM" id="Phobius"/>
    </source>
</evidence>